<evidence type="ECO:0000313" key="1">
    <source>
        <dbReference type="EMBL" id="HAD2520244.1"/>
    </source>
</evidence>
<sequence length="106" mass="12013">MKNNKILQEERPMNVIHGIVCTFAEKVEKTLSRLVTSSNVKKHPVTRRFVPVRKADAHASLGVPFGRTQVTPRSFKLHVRTQAARFQMALCRAYSRKKPGANARTD</sequence>
<protein>
    <submittedName>
        <fullName evidence="1">Uncharacterized protein</fullName>
    </submittedName>
</protein>
<reference evidence="1" key="2">
    <citation type="submission" date="2019-01" db="EMBL/GenBank/DDBJ databases">
        <authorList>
            <consortium name="NCBI Pathogen Detection Project"/>
        </authorList>
    </citation>
    <scope>NUCLEOTIDE SEQUENCE</scope>
    <source>
        <strain evidence="1">Salmonella enterica subsp. enterica</strain>
    </source>
</reference>
<comment type="caution">
    <text evidence="1">The sequence shown here is derived from an EMBL/GenBank/DDBJ whole genome shotgun (WGS) entry which is preliminary data.</text>
</comment>
<accession>A0A3U6X3M5</accession>
<proteinExistence type="predicted"/>
<organism evidence="1">
    <name type="scientific">Salmonella enterica I</name>
    <dbReference type="NCBI Taxonomy" id="59201"/>
    <lineage>
        <taxon>Bacteria</taxon>
        <taxon>Pseudomonadati</taxon>
        <taxon>Pseudomonadota</taxon>
        <taxon>Gammaproteobacteria</taxon>
        <taxon>Enterobacterales</taxon>
        <taxon>Enterobacteriaceae</taxon>
        <taxon>Salmonella</taxon>
    </lineage>
</organism>
<name>A0A3U6X3M5_SALET</name>
<dbReference type="AlphaFoldDB" id="A0A3U6X3M5"/>
<reference evidence="1" key="1">
    <citation type="journal article" date="2018" name="Genome Biol.">
        <title>SKESA: strategic k-mer extension for scrupulous assemblies.</title>
        <authorList>
            <person name="Souvorov A."/>
            <person name="Agarwala R."/>
            <person name="Lipman D.J."/>
        </authorList>
    </citation>
    <scope>NUCLEOTIDE SEQUENCE</scope>
    <source>
        <strain evidence="1">Salmonella enterica subsp. enterica</strain>
    </source>
</reference>
<gene>
    <name evidence="1" type="ORF">G1H50_02605</name>
</gene>
<dbReference type="EMBL" id="DAAOCV010000002">
    <property type="protein sequence ID" value="HAD2520244.1"/>
    <property type="molecule type" value="Genomic_DNA"/>
</dbReference>